<gene>
    <name evidence="2" type="ORF">TRICI_002347</name>
</gene>
<keyword evidence="3" id="KW-1185">Reference proteome</keyword>
<sequence>MASLSTIHRRRCSNLNNHNLTTVPILGSSSSSLCLKSNQSMERNTNIICHHLLTTTTMIGSLMLACAAAAATWAHAASPAGAPVSPSDAHQDTLTLSETSLFQTNTPEAHCAMHQPQSTAYWACSASASVSASGPQSAVSESVRNTVSKATAAQTALNTSAATAAPSYRKTEQPNRGKPGSDNSINLKPNTCWPNILIHHLTTLNCF</sequence>
<dbReference type="Proteomes" id="UP000761534">
    <property type="component" value="Unassembled WGS sequence"/>
</dbReference>
<dbReference type="EMBL" id="SWFS01000161">
    <property type="protein sequence ID" value="KAA8915498.1"/>
    <property type="molecule type" value="Genomic_DNA"/>
</dbReference>
<name>A0A642V631_9ASCO</name>
<evidence type="ECO:0000313" key="2">
    <source>
        <dbReference type="EMBL" id="KAA8915498.1"/>
    </source>
</evidence>
<evidence type="ECO:0000256" key="1">
    <source>
        <dbReference type="SAM" id="MobiDB-lite"/>
    </source>
</evidence>
<feature type="region of interest" description="Disordered" evidence="1">
    <location>
        <begin position="160"/>
        <end position="184"/>
    </location>
</feature>
<protein>
    <submittedName>
        <fullName evidence="2">Uncharacterized protein</fullName>
    </submittedName>
</protein>
<evidence type="ECO:0000313" key="3">
    <source>
        <dbReference type="Proteomes" id="UP000761534"/>
    </source>
</evidence>
<accession>A0A642V631</accession>
<dbReference type="VEuPathDB" id="FungiDB:TRICI_002347"/>
<reference evidence="2" key="1">
    <citation type="journal article" date="2019" name="G3 (Bethesda)">
        <title>Genome Assemblies of Two Rare Opportunistic Yeast Pathogens: Diutina rugosa (syn. Candida rugosa) and Trichomonascus ciferrii (syn. Candida ciferrii).</title>
        <authorList>
            <person name="Mixao V."/>
            <person name="Saus E."/>
            <person name="Hansen A.P."/>
            <person name="Lass-Florl C."/>
            <person name="Gabaldon T."/>
        </authorList>
    </citation>
    <scope>NUCLEOTIDE SEQUENCE</scope>
    <source>
        <strain evidence="2">CBS 4856</strain>
    </source>
</reference>
<organism evidence="2 3">
    <name type="scientific">Trichomonascus ciferrii</name>
    <dbReference type="NCBI Taxonomy" id="44093"/>
    <lineage>
        <taxon>Eukaryota</taxon>
        <taxon>Fungi</taxon>
        <taxon>Dikarya</taxon>
        <taxon>Ascomycota</taxon>
        <taxon>Saccharomycotina</taxon>
        <taxon>Dipodascomycetes</taxon>
        <taxon>Dipodascales</taxon>
        <taxon>Trichomonascaceae</taxon>
        <taxon>Trichomonascus</taxon>
        <taxon>Trichomonascus ciferrii complex</taxon>
    </lineage>
</organism>
<proteinExistence type="predicted"/>
<dbReference type="AlphaFoldDB" id="A0A642V631"/>
<comment type="caution">
    <text evidence="2">The sequence shown here is derived from an EMBL/GenBank/DDBJ whole genome shotgun (WGS) entry which is preliminary data.</text>
</comment>